<evidence type="ECO:0000256" key="3">
    <source>
        <dbReference type="ARBA" id="ARBA00023098"/>
    </source>
</evidence>
<feature type="short sequence motif" description="GXSXG" evidence="4">
    <location>
        <begin position="39"/>
        <end position="43"/>
    </location>
</feature>
<keyword evidence="3 4" id="KW-0443">Lipid metabolism</keyword>
<dbReference type="InterPro" id="IPR002641">
    <property type="entry name" value="PNPLA_dom"/>
</dbReference>
<feature type="short sequence motif" description="DGA/G" evidence="4">
    <location>
        <begin position="160"/>
        <end position="162"/>
    </location>
</feature>
<accession>A0ABP7P6M9</accession>
<protein>
    <submittedName>
        <fullName evidence="6">Patatin family protein</fullName>
    </submittedName>
</protein>
<dbReference type="InterPro" id="IPR050301">
    <property type="entry name" value="NTE"/>
</dbReference>
<dbReference type="SUPFAM" id="SSF52151">
    <property type="entry name" value="FabD/lysophospholipase-like"/>
    <property type="match status" value="1"/>
</dbReference>
<keyword evidence="2 4" id="KW-0442">Lipid degradation</keyword>
<evidence type="ECO:0000256" key="1">
    <source>
        <dbReference type="ARBA" id="ARBA00022801"/>
    </source>
</evidence>
<dbReference type="InterPro" id="IPR016035">
    <property type="entry name" value="Acyl_Trfase/lysoPLipase"/>
</dbReference>
<proteinExistence type="predicted"/>
<keyword evidence="1 4" id="KW-0378">Hydrolase</keyword>
<evidence type="ECO:0000259" key="5">
    <source>
        <dbReference type="PROSITE" id="PS51635"/>
    </source>
</evidence>
<dbReference type="CDD" id="cd07208">
    <property type="entry name" value="Pat_hypo_Ecoli_yjju_like"/>
    <property type="match status" value="1"/>
</dbReference>
<dbReference type="InterPro" id="IPR037483">
    <property type="entry name" value="YjjU-like"/>
</dbReference>
<sequence length="216" mass="23937">MEKTSALVVEGGAMRGIFAAGVLDGFMAAEFCPFAYAFGVSAGSTNLMGYLCNEYGRSQKIIMEHACAPEFINWRRFIKGGHLCDVHWLWHQSFEDVPLNVEHYLEGSTPLWVGVTSVNSGEPRYIRIDRENMHSVLTASCSIPVAYRDYPLVDGEPMSDGGLIDSIPVERAYEEGARDITVILSRPLGYRKKPSRLPAVTRSVFRGYPALAEALL</sequence>
<gene>
    <name evidence="6" type="ORF">GCM10022278_18340</name>
</gene>
<feature type="domain" description="PNPLA" evidence="5">
    <location>
        <begin position="7"/>
        <end position="173"/>
    </location>
</feature>
<keyword evidence="7" id="KW-1185">Reference proteome</keyword>
<reference evidence="7" key="1">
    <citation type="journal article" date="2019" name="Int. J. Syst. Evol. Microbiol.">
        <title>The Global Catalogue of Microorganisms (GCM) 10K type strain sequencing project: providing services to taxonomists for standard genome sequencing and annotation.</title>
        <authorList>
            <consortium name="The Broad Institute Genomics Platform"/>
            <consortium name="The Broad Institute Genome Sequencing Center for Infectious Disease"/>
            <person name="Wu L."/>
            <person name="Ma J."/>
        </authorList>
    </citation>
    <scope>NUCLEOTIDE SEQUENCE [LARGE SCALE GENOMIC DNA]</scope>
    <source>
        <strain evidence="7">JCM 17555</strain>
    </source>
</reference>
<feature type="active site" description="Nucleophile" evidence="4">
    <location>
        <position position="41"/>
    </location>
</feature>
<dbReference type="EMBL" id="BAABBO010000009">
    <property type="protein sequence ID" value="GAA3960564.1"/>
    <property type="molecule type" value="Genomic_DNA"/>
</dbReference>
<name>A0ABP7P6M9_9GAMM</name>
<evidence type="ECO:0000313" key="6">
    <source>
        <dbReference type="EMBL" id="GAA3960564.1"/>
    </source>
</evidence>
<evidence type="ECO:0000256" key="4">
    <source>
        <dbReference type="PROSITE-ProRule" id="PRU01161"/>
    </source>
</evidence>
<dbReference type="RefSeq" id="WP_344805553.1">
    <property type="nucleotide sequence ID" value="NZ_BAABBO010000009.1"/>
</dbReference>
<dbReference type="PANTHER" id="PTHR14226:SF25">
    <property type="entry name" value="PHOSPHOESTERASE"/>
    <property type="match status" value="1"/>
</dbReference>
<comment type="caution">
    <text evidence="6">The sequence shown here is derived from an EMBL/GenBank/DDBJ whole genome shotgun (WGS) entry which is preliminary data.</text>
</comment>
<evidence type="ECO:0000313" key="7">
    <source>
        <dbReference type="Proteomes" id="UP001501337"/>
    </source>
</evidence>
<dbReference type="Proteomes" id="UP001501337">
    <property type="component" value="Unassembled WGS sequence"/>
</dbReference>
<dbReference type="PROSITE" id="PS51635">
    <property type="entry name" value="PNPLA"/>
    <property type="match status" value="1"/>
</dbReference>
<evidence type="ECO:0000256" key="2">
    <source>
        <dbReference type="ARBA" id="ARBA00022963"/>
    </source>
</evidence>
<dbReference type="PANTHER" id="PTHR14226">
    <property type="entry name" value="NEUROPATHY TARGET ESTERASE/SWISS CHEESE D.MELANOGASTER"/>
    <property type="match status" value="1"/>
</dbReference>
<dbReference type="Pfam" id="PF01734">
    <property type="entry name" value="Patatin"/>
    <property type="match status" value="1"/>
</dbReference>
<comment type="caution">
    <text evidence="4">Lacks conserved residue(s) required for the propagation of feature annotation.</text>
</comment>
<dbReference type="Gene3D" id="3.40.1090.10">
    <property type="entry name" value="Cytosolic phospholipase A2 catalytic domain"/>
    <property type="match status" value="2"/>
</dbReference>
<organism evidence="6 7">
    <name type="scientific">Allohahella marinimesophila</name>
    <dbReference type="NCBI Taxonomy" id="1054972"/>
    <lineage>
        <taxon>Bacteria</taxon>
        <taxon>Pseudomonadati</taxon>
        <taxon>Pseudomonadota</taxon>
        <taxon>Gammaproteobacteria</taxon>
        <taxon>Oceanospirillales</taxon>
        <taxon>Hahellaceae</taxon>
        <taxon>Allohahella</taxon>
    </lineage>
</organism>
<feature type="active site" description="Proton acceptor" evidence="4">
    <location>
        <position position="160"/>
    </location>
</feature>